<dbReference type="GO" id="GO:0005524">
    <property type="term" value="F:ATP binding"/>
    <property type="evidence" value="ECO:0007669"/>
    <property type="project" value="UniProtKB-KW"/>
</dbReference>
<dbReference type="Gene3D" id="3.40.50.300">
    <property type="entry name" value="P-loop containing nucleotide triphosphate hydrolases"/>
    <property type="match status" value="1"/>
</dbReference>
<dbReference type="InterPro" id="IPR027417">
    <property type="entry name" value="P-loop_NTPase"/>
</dbReference>
<dbReference type="SUPFAM" id="SSF52540">
    <property type="entry name" value="P-loop containing nucleoside triphosphate hydrolases"/>
    <property type="match status" value="1"/>
</dbReference>
<proteinExistence type="inferred from homology"/>
<gene>
    <name evidence="5" type="ORF">MA20_21185</name>
</gene>
<sequence length="394" mass="42586">MEHFSVVQTLCRIGLEGADPRFRKQVERLRDRLRGGDDEKSASALDRLLSGAQSEHTLTPSAVEVSRLLVTGDELTSNVHPPADRETSVPLAEIILQPGMGKPSPIYSETLSLALGAMLGEWQRVDALRAMGVEPSRSCLIYGPPGTGKTLTAFWLAAQLGLPVVNARIDGLVSSFLGTTARNIANLFAFANRYRCMLVLDEFDAVAKMRDDPHEVGEIKRVVNTLLQNLDARAGTGLTVAITNHDALLDTAVWRRFENHIRIDMPDERTRVVMLSTFLNPLPVEEDVVRTLAFVVGKRSGSFLKNFADALKRVLAIGGVQVSAASILGAARAIVPRMAIAGAETSPAALFVEDEAKFVGALLASGLGIRQASIAKMLNLSQSTISRYAQDYAA</sequence>
<dbReference type="SMART" id="SM00382">
    <property type="entry name" value="AAA"/>
    <property type="match status" value="1"/>
</dbReference>
<evidence type="ECO:0000313" key="6">
    <source>
        <dbReference type="Proteomes" id="UP000030377"/>
    </source>
</evidence>
<dbReference type="Proteomes" id="UP000030377">
    <property type="component" value="Unassembled WGS sequence"/>
</dbReference>
<dbReference type="EMBL" id="JRPN01000018">
    <property type="protein sequence ID" value="KGT77134.1"/>
    <property type="molecule type" value="Genomic_DNA"/>
</dbReference>
<evidence type="ECO:0000256" key="2">
    <source>
        <dbReference type="ARBA" id="ARBA00022741"/>
    </source>
</evidence>
<feature type="domain" description="AAA+ ATPase" evidence="4">
    <location>
        <begin position="135"/>
        <end position="267"/>
    </location>
</feature>
<dbReference type="GO" id="GO:0016887">
    <property type="term" value="F:ATP hydrolysis activity"/>
    <property type="evidence" value="ECO:0007669"/>
    <property type="project" value="InterPro"/>
</dbReference>
<reference evidence="5 6" key="1">
    <citation type="submission" date="2014-09" db="EMBL/GenBank/DDBJ databases">
        <title>Draft genome of Bradyrhizobium japonicum Is-34.</title>
        <authorList>
            <person name="Tsurumaru H."/>
            <person name="Yamakawa T."/>
            <person name="Hashimoto S."/>
            <person name="Okizaki K."/>
            <person name="Kanesaki Y."/>
            <person name="Yoshikawa H."/>
            <person name="Yajima S."/>
        </authorList>
    </citation>
    <scope>NUCLEOTIDE SEQUENCE [LARGE SCALE GENOMIC DNA]</scope>
    <source>
        <strain evidence="5 6">Is-34</strain>
    </source>
</reference>
<comment type="caution">
    <text evidence="5">The sequence shown here is derived from an EMBL/GenBank/DDBJ whole genome shotgun (WGS) entry which is preliminary data.</text>
</comment>
<dbReference type="InterPro" id="IPR050221">
    <property type="entry name" value="26S_Proteasome_ATPase"/>
</dbReference>
<comment type="similarity">
    <text evidence="1">Belongs to the AAA ATPase family.</text>
</comment>
<dbReference type="PANTHER" id="PTHR23073">
    <property type="entry name" value="26S PROTEASOME REGULATORY SUBUNIT"/>
    <property type="match status" value="1"/>
</dbReference>
<evidence type="ECO:0000313" key="5">
    <source>
        <dbReference type="EMBL" id="KGT77134.1"/>
    </source>
</evidence>
<dbReference type="Pfam" id="PF00004">
    <property type="entry name" value="AAA"/>
    <property type="match status" value="1"/>
</dbReference>
<organism evidence="5 6">
    <name type="scientific">Bradyrhizobium japonicum</name>
    <dbReference type="NCBI Taxonomy" id="375"/>
    <lineage>
        <taxon>Bacteria</taxon>
        <taxon>Pseudomonadati</taxon>
        <taxon>Pseudomonadota</taxon>
        <taxon>Alphaproteobacteria</taxon>
        <taxon>Hyphomicrobiales</taxon>
        <taxon>Nitrobacteraceae</taxon>
        <taxon>Bradyrhizobium</taxon>
    </lineage>
</organism>
<name>A0A0A3XV21_BRAJP</name>
<evidence type="ECO:0000256" key="3">
    <source>
        <dbReference type="ARBA" id="ARBA00022840"/>
    </source>
</evidence>
<protein>
    <submittedName>
        <fullName evidence="5">ATPase AAA</fullName>
    </submittedName>
</protein>
<dbReference type="InterPro" id="IPR003593">
    <property type="entry name" value="AAA+_ATPase"/>
</dbReference>
<dbReference type="RefSeq" id="WP_041956734.1">
    <property type="nucleotide sequence ID" value="NZ_JRPN01000018.1"/>
</dbReference>
<dbReference type="AlphaFoldDB" id="A0A0A3XV21"/>
<keyword evidence="3" id="KW-0067">ATP-binding</keyword>
<keyword evidence="2" id="KW-0547">Nucleotide-binding</keyword>
<evidence type="ECO:0000259" key="4">
    <source>
        <dbReference type="SMART" id="SM00382"/>
    </source>
</evidence>
<accession>A0A0A3XV21</accession>
<dbReference type="InterPro" id="IPR003959">
    <property type="entry name" value="ATPase_AAA_core"/>
</dbReference>
<evidence type="ECO:0000256" key="1">
    <source>
        <dbReference type="ARBA" id="ARBA00006914"/>
    </source>
</evidence>
<dbReference type="CDD" id="cd19481">
    <property type="entry name" value="RecA-like_protease"/>
    <property type="match status" value="1"/>
</dbReference>